<feature type="DNA-binding region" description="OmpR/PhoB-type" evidence="2">
    <location>
        <begin position="1"/>
        <end position="104"/>
    </location>
</feature>
<dbReference type="Proteomes" id="UP000027834">
    <property type="component" value="Chromosome 3"/>
</dbReference>
<keyword evidence="3" id="KW-0472">Membrane</keyword>
<reference evidence="5" key="2">
    <citation type="submission" date="2021-03" db="EMBL/GenBank/DDBJ databases">
        <title>Complete genome sequence of Burkholderia seminalis 869T2.</title>
        <authorList>
            <person name="Hung S.-H."/>
            <person name="Huang C.-T."/>
            <person name="Huang C.-C."/>
            <person name="Kuo C.-H."/>
        </authorList>
    </citation>
    <scope>NUCLEOTIDE SEQUENCE</scope>
    <source>
        <strain evidence="5">869T2</strain>
    </source>
</reference>
<proteinExistence type="predicted"/>
<evidence type="ECO:0000256" key="2">
    <source>
        <dbReference type="PROSITE-ProRule" id="PRU01091"/>
    </source>
</evidence>
<organism evidence="5 6">
    <name type="scientific">Burkholderia seminalis</name>
    <dbReference type="NCBI Taxonomy" id="488731"/>
    <lineage>
        <taxon>Bacteria</taxon>
        <taxon>Pseudomonadati</taxon>
        <taxon>Pseudomonadota</taxon>
        <taxon>Betaproteobacteria</taxon>
        <taxon>Burkholderiales</taxon>
        <taxon>Burkholderiaceae</taxon>
        <taxon>Burkholderia</taxon>
        <taxon>Burkholderia cepacia complex</taxon>
    </lineage>
</organism>
<dbReference type="GO" id="GO:0000160">
    <property type="term" value="P:phosphorelay signal transduction system"/>
    <property type="evidence" value="ECO:0007669"/>
    <property type="project" value="InterPro"/>
</dbReference>
<dbReference type="RefSeq" id="WP_154233717.1">
    <property type="nucleotide sequence ID" value="NZ_CP072522.1"/>
</dbReference>
<dbReference type="PROSITE" id="PS51755">
    <property type="entry name" value="OMPR_PHOB"/>
    <property type="match status" value="1"/>
</dbReference>
<evidence type="ECO:0000259" key="4">
    <source>
        <dbReference type="PROSITE" id="PS51755"/>
    </source>
</evidence>
<dbReference type="AlphaFoldDB" id="A0A8A8DFH3"/>
<dbReference type="SMART" id="SM00862">
    <property type="entry name" value="Trans_reg_C"/>
    <property type="match status" value="1"/>
</dbReference>
<dbReference type="EMBL" id="CP072522">
    <property type="protein sequence ID" value="QTO23362.1"/>
    <property type="molecule type" value="Genomic_DNA"/>
</dbReference>
<feature type="transmembrane region" description="Helical" evidence="3">
    <location>
        <begin position="127"/>
        <end position="148"/>
    </location>
</feature>
<accession>A0A8A8DFH3</accession>
<reference evidence="5" key="1">
    <citation type="submission" date="2014-04" db="EMBL/GenBank/DDBJ databases">
        <authorList>
            <person name="Ho Y.-N."/>
            <person name="Huang C.-C."/>
        </authorList>
    </citation>
    <scope>NUCLEOTIDE SEQUENCE</scope>
    <source>
        <strain evidence="5">869T2</strain>
    </source>
</reference>
<protein>
    <recommendedName>
        <fullName evidence="4">OmpR/PhoB-type domain-containing protein</fullName>
    </recommendedName>
</protein>
<keyword evidence="6" id="KW-1185">Reference proteome</keyword>
<sequence length="432" mass="47305">MLENKDARRLVAHGERIQKSGVLGKSSQINRLFELLLERSLADAAPKEIEIAQTVFGKSIDVDFAADATVRVHVHRLRKKLEELPPDEHGERLALPRGEYRLVVVPPAAAEADDRAAPRRRLLRGAWMWFAGGAVLLVGLNLICWNWFAGNPAGDARLETNLWSALAGSHIPTLVVYGGDYVFGELDSDNEVSRLILDPRIHSADELGQYRLRTSGANQKYIDLNTYTLPEGVAPAMAAITPIIATARAGELPSLQSIAMSRFTNNMLRTHDLVYVGLLRNLADLKEPLCDISGFSLSDDGDTLVDRASGNQFQSDWDNPSTEGIMRRDYAYIASFPGSSGNHIVVIAGTKDPALMEAIHVASSKSELDKLKKSLGSDNTFEALYEVRTFGPSNVGNKPVIVRHLKVGQMWPVRESELAPKKAGAGEPAKPK</sequence>
<gene>
    <name evidence="5" type="ORF">DT99_035475</name>
</gene>
<dbReference type="InterPro" id="IPR001867">
    <property type="entry name" value="OmpR/PhoB-type_DNA-bd"/>
</dbReference>
<evidence type="ECO:0000313" key="5">
    <source>
        <dbReference type="EMBL" id="QTO23362.1"/>
    </source>
</evidence>
<dbReference type="GO" id="GO:0006355">
    <property type="term" value="P:regulation of DNA-templated transcription"/>
    <property type="evidence" value="ECO:0007669"/>
    <property type="project" value="InterPro"/>
</dbReference>
<evidence type="ECO:0000256" key="1">
    <source>
        <dbReference type="ARBA" id="ARBA00023125"/>
    </source>
</evidence>
<name>A0A8A8DFH3_9BURK</name>
<dbReference type="GO" id="GO:0003677">
    <property type="term" value="F:DNA binding"/>
    <property type="evidence" value="ECO:0007669"/>
    <property type="project" value="UniProtKB-UniRule"/>
</dbReference>
<keyword evidence="3" id="KW-0812">Transmembrane</keyword>
<keyword evidence="3" id="KW-1133">Transmembrane helix</keyword>
<keyword evidence="1 2" id="KW-0238">DNA-binding</keyword>
<feature type="domain" description="OmpR/PhoB-type" evidence="4">
    <location>
        <begin position="1"/>
        <end position="104"/>
    </location>
</feature>
<evidence type="ECO:0000256" key="3">
    <source>
        <dbReference type="SAM" id="Phobius"/>
    </source>
</evidence>
<evidence type="ECO:0000313" key="6">
    <source>
        <dbReference type="Proteomes" id="UP000027834"/>
    </source>
</evidence>